<keyword evidence="4" id="KW-0678">Repressor</keyword>
<evidence type="ECO:0000256" key="14">
    <source>
        <dbReference type="RuleBase" id="RU366066"/>
    </source>
</evidence>
<dbReference type="CDD" id="cd17729">
    <property type="entry name" value="BRCT_CTDP1"/>
    <property type="match status" value="1"/>
</dbReference>
<evidence type="ECO:0000256" key="5">
    <source>
        <dbReference type="ARBA" id="ARBA00022723"/>
    </source>
</evidence>
<dbReference type="Gene3D" id="3.40.50.10190">
    <property type="entry name" value="BRCT domain"/>
    <property type="match status" value="1"/>
</dbReference>
<evidence type="ECO:0000256" key="1">
    <source>
        <dbReference type="ARBA" id="ARBA00001936"/>
    </source>
</evidence>
<evidence type="ECO:0000256" key="3">
    <source>
        <dbReference type="ARBA" id="ARBA00004123"/>
    </source>
</evidence>
<comment type="subcellular location">
    <subcellularLocation>
        <location evidence="3 14">Nucleus</location>
    </subcellularLocation>
</comment>
<dbReference type="PROSITE" id="PS50969">
    <property type="entry name" value="FCP1"/>
    <property type="match status" value="1"/>
</dbReference>
<dbReference type="InterPro" id="IPR023214">
    <property type="entry name" value="HAD_sf"/>
</dbReference>
<dbReference type="InterPro" id="IPR036412">
    <property type="entry name" value="HAD-like_sf"/>
</dbReference>
<dbReference type="EC" id="3.1.3.16" evidence="14"/>
<name>A0A9D5D976_9LILI</name>
<keyword evidence="10 14" id="KW-0539">Nucleus</keyword>
<evidence type="ECO:0000313" key="17">
    <source>
        <dbReference type="EMBL" id="KAJ0986752.1"/>
    </source>
</evidence>
<reference evidence="17" key="1">
    <citation type="submission" date="2021-03" db="EMBL/GenBank/DDBJ databases">
        <authorList>
            <person name="Li Z."/>
            <person name="Yang C."/>
        </authorList>
    </citation>
    <scope>NUCLEOTIDE SEQUENCE</scope>
    <source>
        <strain evidence="17">Dzin_1.0</strain>
        <tissue evidence="17">Leaf</tissue>
    </source>
</reference>
<dbReference type="SUPFAM" id="SSF56784">
    <property type="entry name" value="HAD-like"/>
    <property type="match status" value="1"/>
</dbReference>
<comment type="cofactor">
    <cofactor evidence="1">
        <name>Mn(2+)</name>
        <dbReference type="ChEBI" id="CHEBI:29035"/>
    </cofactor>
</comment>
<dbReference type="OrthoDB" id="10249888at2759"/>
<dbReference type="NCBIfam" id="TIGR02250">
    <property type="entry name" value="FCP1_euk"/>
    <property type="match status" value="1"/>
</dbReference>
<dbReference type="AlphaFoldDB" id="A0A9D5D976"/>
<comment type="catalytic activity">
    <reaction evidence="11 14">
        <text>O-phospho-L-seryl-[protein] + H2O = L-seryl-[protein] + phosphate</text>
        <dbReference type="Rhea" id="RHEA:20629"/>
        <dbReference type="Rhea" id="RHEA-COMP:9863"/>
        <dbReference type="Rhea" id="RHEA-COMP:11604"/>
        <dbReference type="ChEBI" id="CHEBI:15377"/>
        <dbReference type="ChEBI" id="CHEBI:29999"/>
        <dbReference type="ChEBI" id="CHEBI:43474"/>
        <dbReference type="ChEBI" id="CHEBI:83421"/>
        <dbReference type="EC" id="3.1.3.16"/>
    </reaction>
</comment>
<dbReference type="GO" id="GO:0009651">
    <property type="term" value="P:response to salt stress"/>
    <property type="evidence" value="ECO:0007669"/>
    <property type="project" value="UniProtKB-ARBA"/>
</dbReference>
<feature type="domain" description="FCP1 homology" evidence="16">
    <location>
        <begin position="212"/>
        <end position="384"/>
    </location>
</feature>
<dbReference type="FunFam" id="3.40.50.10190:FF:000014">
    <property type="entry name" value="RNA polymerase II C-terminal domain phosphatase-like 3"/>
    <property type="match status" value="1"/>
</dbReference>
<dbReference type="GO" id="GO:0046872">
    <property type="term" value="F:metal ion binding"/>
    <property type="evidence" value="ECO:0007669"/>
    <property type="project" value="UniProtKB-KW"/>
</dbReference>
<feature type="domain" description="BRCT" evidence="15">
    <location>
        <begin position="429"/>
        <end position="504"/>
    </location>
</feature>
<evidence type="ECO:0000259" key="16">
    <source>
        <dbReference type="PROSITE" id="PS50969"/>
    </source>
</evidence>
<organism evidence="17 18">
    <name type="scientific">Dioscorea zingiberensis</name>
    <dbReference type="NCBI Taxonomy" id="325984"/>
    <lineage>
        <taxon>Eukaryota</taxon>
        <taxon>Viridiplantae</taxon>
        <taxon>Streptophyta</taxon>
        <taxon>Embryophyta</taxon>
        <taxon>Tracheophyta</taxon>
        <taxon>Spermatophyta</taxon>
        <taxon>Magnoliopsida</taxon>
        <taxon>Liliopsida</taxon>
        <taxon>Dioscoreales</taxon>
        <taxon>Dioscoreaceae</taxon>
        <taxon>Dioscorea</taxon>
    </lineage>
</organism>
<evidence type="ECO:0000256" key="7">
    <source>
        <dbReference type="ARBA" id="ARBA00022884"/>
    </source>
</evidence>
<dbReference type="SMART" id="SM00292">
    <property type="entry name" value="BRCT"/>
    <property type="match status" value="1"/>
</dbReference>
<dbReference type="InterPro" id="IPR039189">
    <property type="entry name" value="Fcp1"/>
</dbReference>
<comment type="cofactor">
    <cofactor evidence="2">
        <name>Mg(2+)</name>
        <dbReference type="ChEBI" id="CHEBI:18420"/>
    </cofactor>
</comment>
<dbReference type="SMART" id="SM00577">
    <property type="entry name" value="CPDc"/>
    <property type="match status" value="1"/>
</dbReference>
<dbReference type="GO" id="GO:0008420">
    <property type="term" value="F:RNA polymerase II CTD heptapeptide repeat phosphatase activity"/>
    <property type="evidence" value="ECO:0007669"/>
    <property type="project" value="UniProtKB-UniRule"/>
</dbReference>
<evidence type="ECO:0000256" key="12">
    <source>
        <dbReference type="ARBA" id="ARBA00048336"/>
    </source>
</evidence>
<accession>A0A9D5D976</accession>
<sequence>MRVSSSSTLWAEMQRMMTWRCFGWRWAVIEGIIGLGGQNPKPSSVPTQSGACDRRRCLAAPCLTAAASPRSHNLASLSVPLCCCLFNQGSIQLDVDSSNSSPSDAETNVDEENDFQGERIKRRKVEVSETLEVIHGSKTVDANKEEIGLSLESTKPNLCPPHPGFFKGLCMRCGQLEEDDGSGVALGYIHKDLKLLTHEMNRLRGADLKKLLRDKKLILILDLDHTLLNSTRLADVTVDEEYLLKQVDFLQDDPDRSLFKLDKMHMLTKLRPFVRTFLEEANHMFEMYVYTMAERSYALEMARLLDPSNTYFNSKVISQADCTQRHQKGLDVVLGAESVVVILDDTELVWQKHKDNLIVMERYHYFASSCHQFGFNLKSLSQSKKDESDTDGALANILNVLKRVHQMFFDTVLGTDLSSRDVRQMLKTVRQDVLQGCKIAFSRVFPSTARAADQHIWRMAEQLGAICTTDLDSSVTHVVSTDTGTAKARWAVQNEKFLVNPRWLEATNYFWCRQKEDDFGISNLKKTE</sequence>
<dbReference type="FunFam" id="3.40.50.1000:FF:000125">
    <property type="entry name" value="RNA polymerase II C-terminal domain phosphatase-like 4"/>
    <property type="match status" value="1"/>
</dbReference>
<keyword evidence="5" id="KW-0479">Metal-binding</keyword>
<comment type="caution">
    <text evidence="17">The sequence shown here is derived from an EMBL/GenBank/DDBJ whole genome shotgun (WGS) entry which is preliminary data.</text>
</comment>
<dbReference type="InterPro" id="IPR011947">
    <property type="entry name" value="FCP1_euk"/>
</dbReference>
<dbReference type="CDD" id="cd07521">
    <property type="entry name" value="HAD_FCP1-like"/>
    <property type="match status" value="1"/>
</dbReference>
<evidence type="ECO:0000256" key="13">
    <source>
        <dbReference type="ARBA" id="ARBA00063107"/>
    </source>
</evidence>
<keyword evidence="7" id="KW-0694">RNA-binding</keyword>
<evidence type="ECO:0000256" key="11">
    <source>
        <dbReference type="ARBA" id="ARBA00047761"/>
    </source>
</evidence>
<dbReference type="PROSITE" id="PS50172">
    <property type="entry name" value="BRCT"/>
    <property type="match status" value="1"/>
</dbReference>
<dbReference type="Gene3D" id="3.40.50.1000">
    <property type="entry name" value="HAD superfamily/HAD-like"/>
    <property type="match status" value="1"/>
</dbReference>
<reference evidence="17" key="2">
    <citation type="journal article" date="2022" name="Hortic Res">
        <title>The genome of Dioscorea zingiberensis sheds light on the biosynthesis, origin and evolution of the medicinally important diosgenin saponins.</title>
        <authorList>
            <person name="Li Y."/>
            <person name="Tan C."/>
            <person name="Li Z."/>
            <person name="Guo J."/>
            <person name="Li S."/>
            <person name="Chen X."/>
            <person name="Wang C."/>
            <person name="Dai X."/>
            <person name="Yang H."/>
            <person name="Song W."/>
            <person name="Hou L."/>
            <person name="Xu J."/>
            <person name="Tong Z."/>
            <person name="Xu A."/>
            <person name="Yuan X."/>
            <person name="Wang W."/>
            <person name="Yang Q."/>
            <person name="Chen L."/>
            <person name="Sun Z."/>
            <person name="Wang K."/>
            <person name="Pan B."/>
            <person name="Chen J."/>
            <person name="Bao Y."/>
            <person name="Liu F."/>
            <person name="Qi X."/>
            <person name="Gang D.R."/>
            <person name="Wen J."/>
            <person name="Li J."/>
        </authorList>
    </citation>
    <scope>NUCLEOTIDE SEQUENCE</scope>
    <source>
        <strain evidence="17">Dzin_1.0</strain>
    </source>
</reference>
<proteinExistence type="predicted"/>
<comment type="subunit">
    <text evidence="13">Interacts with RAP74.</text>
</comment>
<evidence type="ECO:0000256" key="2">
    <source>
        <dbReference type="ARBA" id="ARBA00001946"/>
    </source>
</evidence>
<comment type="catalytic activity">
    <reaction evidence="12 14">
        <text>O-phospho-L-threonyl-[protein] + H2O = L-threonyl-[protein] + phosphate</text>
        <dbReference type="Rhea" id="RHEA:47004"/>
        <dbReference type="Rhea" id="RHEA-COMP:11060"/>
        <dbReference type="Rhea" id="RHEA-COMP:11605"/>
        <dbReference type="ChEBI" id="CHEBI:15377"/>
        <dbReference type="ChEBI" id="CHEBI:30013"/>
        <dbReference type="ChEBI" id="CHEBI:43474"/>
        <dbReference type="ChEBI" id="CHEBI:61977"/>
        <dbReference type="EC" id="3.1.3.16"/>
    </reaction>
</comment>
<comment type="function">
    <text evidence="14">This promotes the activity of RNA polymerase II.</text>
</comment>
<protein>
    <recommendedName>
        <fullName evidence="14">RNA polymerase II C-terminal domain phosphatase-like</fullName>
        <ecNumber evidence="14">3.1.3.16</ecNumber>
    </recommendedName>
</protein>
<dbReference type="Pfam" id="PF12738">
    <property type="entry name" value="PTCB-BRCT"/>
    <property type="match status" value="1"/>
</dbReference>
<keyword evidence="6 14" id="KW-0378">Hydrolase</keyword>
<dbReference type="GO" id="GO:0005634">
    <property type="term" value="C:nucleus"/>
    <property type="evidence" value="ECO:0007669"/>
    <property type="project" value="UniProtKB-SubCell"/>
</dbReference>
<dbReference type="GO" id="GO:0003723">
    <property type="term" value="F:RNA binding"/>
    <property type="evidence" value="ECO:0007669"/>
    <property type="project" value="UniProtKB-KW"/>
</dbReference>
<dbReference type="PANTHER" id="PTHR23081">
    <property type="entry name" value="RNA POLYMERASE II CTD PHOSPHATASE"/>
    <property type="match status" value="1"/>
</dbReference>
<dbReference type="InterPro" id="IPR001357">
    <property type="entry name" value="BRCT_dom"/>
</dbReference>
<dbReference type="InterPro" id="IPR036420">
    <property type="entry name" value="BRCT_dom_sf"/>
</dbReference>
<gene>
    <name evidence="17" type="ORF">J5N97_005108</name>
</gene>
<evidence type="ECO:0000256" key="10">
    <source>
        <dbReference type="ARBA" id="ARBA00023242"/>
    </source>
</evidence>
<dbReference type="Pfam" id="PF03031">
    <property type="entry name" value="NIF"/>
    <property type="match status" value="1"/>
</dbReference>
<dbReference type="Proteomes" id="UP001085076">
    <property type="component" value="Miscellaneous, Linkage group lg01"/>
</dbReference>
<dbReference type="EMBL" id="JAGGNH010000001">
    <property type="protein sequence ID" value="KAJ0986752.1"/>
    <property type="molecule type" value="Genomic_DNA"/>
</dbReference>
<evidence type="ECO:0000256" key="6">
    <source>
        <dbReference type="ARBA" id="ARBA00022801"/>
    </source>
</evidence>
<evidence type="ECO:0000313" key="18">
    <source>
        <dbReference type="Proteomes" id="UP001085076"/>
    </source>
</evidence>
<dbReference type="PANTHER" id="PTHR23081:SF36">
    <property type="entry name" value="RNA POLYMERASE II SUBUNIT A C-TERMINAL DOMAIN PHOSPHATASE"/>
    <property type="match status" value="1"/>
</dbReference>
<evidence type="ECO:0000256" key="9">
    <source>
        <dbReference type="ARBA" id="ARBA00023163"/>
    </source>
</evidence>
<evidence type="ECO:0000256" key="8">
    <source>
        <dbReference type="ARBA" id="ARBA00023015"/>
    </source>
</evidence>
<evidence type="ECO:0000256" key="4">
    <source>
        <dbReference type="ARBA" id="ARBA00022491"/>
    </source>
</evidence>
<keyword evidence="8" id="KW-0805">Transcription regulation</keyword>
<evidence type="ECO:0000259" key="15">
    <source>
        <dbReference type="PROSITE" id="PS50172"/>
    </source>
</evidence>
<keyword evidence="9" id="KW-0804">Transcription</keyword>
<keyword evidence="18" id="KW-1185">Reference proteome</keyword>
<dbReference type="SUPFAM" id="SSF52113">
    <property type="entry name" value="BRCT domain"/>
    <property type="match status" value="1"/>
</dbReference>
<dbReference type="InterPro" id="IPR004274">
    <property type="entry name" value="FCP1_dom"/>
</dbReference>